<protein>
    <submittedName>
        <fullName evidence="2">HEPN domain-containing protein</fullName>
    </submittedName>
</protein>
<dbReference type="PANTHER" id="PTHR36565">
    <property type="entry name" value="UPF0332 PROTEIN TM_1000"/>
    <property type="match status" value="1"/>
</dbReference>
<comment type="similarity">
    <text evidence="1">Belongs to the UPF0332 family.</text>
</comment>
<sequence length="138" mass="15835">MKEKLDAESRSAIVNYRLERAYETLKEADYNTGGGYYNAAVNRLYYACYYAASALLLHYEIEANTHNGVKTQLSMHFVRTGRLSLDYGATFSLLFEKRQASDYSDFAYCDLALVDTLRPRAEAFIDAMERLIHEECPD</sequence>
<organism evidence="2 3">
    <name type="scientific">Bacteroides oleiciplenus</name>
    <dbReference type="NCBI Taxonomy" id="626931"/>
    <lineage>
        <taxon>Bacteria</taxon>
        <taxon>Pseudomonadati</taxon>
        <taxon>Bacteroidota</taxon>
        <taxon>Bacteroidia</taxon>
        <taxon>Bacteroidales</taxon>
        <taxon>Bacteroidaceae</taxon>
        <taxon>Bacteroides</taxon>
    </lineage>
</organism>
<proteinExistence type="inferred from homology"/>
<dbReference type="InterPro" id="IPR052226">
    <property type="entry name" value="UPF0332_toxin"/>
</dbReference>
<accession>A0A1Q6GDA1</accession>
<dbReference type="PANTHER" id="PTHR36565:SF1">
    <property type="entry name" value="UPF0332 PROTEIN TM_1000"/>
    <property type="match status" value="1"/>
</dbReference>
<dbReference type="RefSeq" id="WP_044267432.1">
    <property type="nucleotide sequence ID" value="NZ_QSUL01000002.1"/>
</dbReference>
<evidence type="ECO:0000313" key="2">
    <source>
        <dbReference type="EMBL" id="RGN39516.1"/>
    </source>
</evidence>
<dbReference type="Pfam" id="PF05168">
    <property type="entry name" value="HEPN"/>
    <property type="match status" value="1"/>
</dbReference>
<dbReference type="InterPro" id="IPR007842">
    <property type="entry name" value="HEPN_dom"/>
</dbReference>
<reference evidence="2 3" key="1">
    <citation type="submission" date="2018-08" db="EMBL/GenBank/DDBJ databases">
        <title>A genome reference for cultivated species of the human gut microbiota.</title>
        <authorList>
            <person name="Zou Y."/>
            <person name="Xue W."/>
            <person name="Luo G."/>
        </authorList>
    </citation>
    <scope>NUCLEOTIDE SEQUENCE [LARGE SCALE GENOMIC DNA]</scope>
    <source>
        <strain evidence="2 3">OM05-15BH</strain>
    </source>
</reference>
<dbReference type="EMBL" id="QSUL01000002">
    <property type="protein sequence ID" value="RGN39516.1"/>
    <property type="molecule type" value="Genomic_DNA"/>
</dbReference>
<dbReference type="Gene3D" id="1.20.120.330">
    <property type="entry name" value="Nucleotidyltransferases domain 2"/>
    <property type="match status" value="1"/>
</dbReference>
<evidence type="ECO:0000313" key="3">
    <source>
        <dbReference type="Proteomes" id="UP000260983"/>
    </source>
</evidence>
<dbReference type="Proteomes" id="UP000260983">
    <property type="component" value="Unassembled WGS sequence"/>
</dbReference>
<dbReference type="AlphaFoldDB" id="A0A1Q6GDA1"/>
<comment type="caution">
    <text evidence="2">The sequence shown here is derived from an EMBL/GenBank/DDBJ whole genome shotgun (WGS) entry which is preliminary data.</text>
</comment>
<name>A0A1Q6GDA1_9BACE</name>
<evidence type="ECO:0000256" key="1">
    <source>
        <dbReference type="ARBA" id="ARBA00038248"/>
    </source>
</evidence>
<gene>
    <name evidence="2" type="ORF">DXB65_04125</name>
</gene>